<dbReference type="AlphaFoldDB" id="A0A146KHK8"/>
<dbReference type="EMBL" id="GDID01000376">
    <property type="protein sequence ID" value="JAP96230.1"/>
    <property type="molecule type" value="Transcribed_RNA"/>
</dbReference>
<evidence type="ECO:0008006" key="2">
    <source>
        <dbReference type="Google" id="ProtNLM"/>
    </source>
</evidence>
<feature type="non-terminal residue" evidence="1">
    <location>
        <position position="351"/>
    </location>
</feature>
<evidence type="ECO:0000313" key="1">
    <source>
        <dbReference type="EMBL" id="JAP96230.1"/>
    </source>
</evidence>
<dbReference type="Pfam" id="PF06626">
    <property type="entry name" value="DUF1152"/>
    <property type="match status" value="1"/>
</dbReference>
<organism evidence="1">
    <name type="scientific">Trepomonas sp. PC1</name>
    <dbReference type="NCBI Taxonomy" id="1076344"/>
    <lineage>
        <taxon>Eukaryota</taxon>
        <taxon>Metamonada</taxon>
        <taxon>Diplomonadida</taxon>
        <taxon>Hexamitidae</taxon>
        <taxon>Hexamitinae</taxon>
        <taxon>Trepomonas</taxon>
    </lineage>
</organism>
<dbReference type="InterPro" id="IPR010581">
    <property type="entry name" value="DUF1152"/>
</dbReference>
<proteinExistence type="predicted"/>
<name>A0A146KHK8_9EUKA</name>
<reference evidence="1" key="1">
    <citation type="submission" date="2015-07" db="EMBL/GenBank/DDBJ databases">
        <title>Adaptation to a free-living lifestyle via gene acquisitions in the diplomonad Trepomonas sp. PC1.</title>
        <authorList>
            <person name="Xu F."/>
            <person name="Jerlstrom-Hultqvist J."/>
            <person name="Kolisko M."/>
            <person name="Simpson A.G.B."/>
            <person name="Roger A.J."/>
            <person name="Svard S.G."/>
            <person name="Andersson J.O."/>
        </authorList>
    </citation>
    <scope>NUCLEOTIDE SEQUENCE</scope>
    <source>
        <strain evidence="1">PC1</strain>
    </source>
</reference>
<sequence>VQILQDQDTHNILVAGCGGGQDFVHSAVLMPFLKQLKKNVFLASFSFGNPNNYKDAEIFVEQPLCKIVNSSTACHAPRQCALESHYCKVLDNSFEGKHEIYAMNACDYTADSLTHLYDKICKKHSIDTIILIDGGSDAIMKGDEKEIATAVEDATSISAVKRLEIKNKILLVIGLGCDRFHGVSDASSLRAIAELTQQNGFMGSISIEKDSVGFAFYQKATQFIDENDEFRSIVGHVIEAAVEGEFGFVVPQKLQKRVHSSTLYIWPLMSIIFAFDVEKVYDRSITCKVVDKAQSYDQAEILIAKNRIKYKIRPVENFPGQKQFQCWKKVQTLQCRVSGFVIFTFNMHFIQ</sequence>
<gene>
    <name evidence="1" type="ORF">TPC1_10503</name>
</gene>
<protein>
    <recommendedName>
        <fullName evidence="2">DUF1152 domain-containing protein</fullName>
    </recommendedName>
</protein>
<accession>A0A146KHK8</accession>
<feature type="non-terminal residue" evidence="1">
    <location>
        <position position="1"/>
    </location>
</feature>